<organism evidence="9 10">
    <name type="scientific">Pedobacter segetis</name>
    <dbReference type="NCBI Taxonomy" id="2793069"/>
    <lineage>
        <taxon>Bacteria</taxon>
        <taxon>Pseudomonadati</taxon>
        <taxon>Bacteroidota</taxon>
        <taxon>Sphingobacteriia</taxon>
        <taxon>Sphingobacteriales</taxon>
        <taxon>Sphingobacteriaceae</taxon>
        <taxon>Pedobacter</taxon>
    </lineage>
</organism>
<evidence type="ECO:0000313" key="9">
    <source>
        <dbReference type="EMBL" id="MBK0381901.1"/>
    </source>
</evidence>
<feature type="domain" description="Polymerase beta nucleotidyltransferase" evidence="8">
    <location>
        <begin position="12"/>
        <end position="99"/>
    </location>
</feature>
<keyword evidence="2" id="KW-0808">Transferase</keyword>
<evidence type="ECO:0000256" key="5">
    <source>
        <dbReference type="ARBA" id="ARBA00022741"/>
    </source>
</evidence>
<name>A0ABS1BGB1_9SPHI</name>
<evidence type="ECO:0000313" key="10">
    <source>
        <dbReference type="Proteomes" id="UP000660024"/>
    </source>
</evidence>
<evidence type="ECO:0000256" key="7">
    <source>
        <dbReference type="ARBA" id="ARBA00022842"/>
    </source>
</evidence>
<keyword evidence="6" id="KW-0067">ATP-binding</keyword>
<dbReference type="InterPro" id="IPR052038">
    <property type="entry name" value="Type-VII_TA_antitoxin"/>
</dbReference>
<dbReference type="Gene3D" id="3.30.460.10">
    <property type="entry name" value="Beta Polymerase, domain 2"/>
    <property type="match status" value="1"/>
</dbReference>
<dbReference type="PANTHER" id="PTHR33571:SF12">
    <property type="entry name" value="BSL3053 PROTEIN"/>
    <property type="match status" value="1"/>
</dbReference>
<gene>
    <name evidence="9" type="ORF">I5M32_02925</name>
</gene>
<dbReference type="EMBL" id="JAEHFY010000003">
    <property type="protein sequence ID" value="MBK0381901.1"/>
    <property type="molecule type" value="Genomic_DNA"/>
</dbReference>
<dbReference type="SUPFAM" id="SSF81301">
    <property type="entry name" value="Nucleotidyltransferase"/>
    <property type="match status" value="1"/>
</dbReference>
<protein>
    <submittedName>
        <fullName evidence="9">Nucleotidyltransferase domain-containing protein</fullName>
    </submittedName>
</protein>
<evidence type="ECO:0000259" key="8">
    <source>
        <dbReference type="Pfam" id="PF18765"/>
    </source>
</evidence>
<keyword evidence="4" id="KW-0479">Metal-binding</keyword>
<dbReference type="PANTHER" id="PTHR33571">
    <property type="entry name" value="SSL8005 PROTEIN"/>
    <property type="match status" value="1"/>
</dbReference>
<dbReference type="InterPro" id="IPR041633">
    <property type="entry name" value="Polbeta"/>
</dbReference>
<dbReference type="CDD" id="cd05403">
    <property type="entry name" value="NT_KNTase_like"/>
    <property type="match status" value="1"/>
</dbReference>
<comment type="caution">
    <text evidence="9">The sequence shown here is derived from an EMBL/GenBank/DDBJ whole genome shotgun (WGS) entry which is preliminary data.</text>
</comment>
<proteinExistence type="predicted"/>
<evidence type="ECO:0000256" key="1">
    <source>
        <dbReference type="ARBA" id="ARBA00001946"/>
    </source>
</evidence>
<dbReference type="RefSeq" id="WP_200584683.1">
    <property type="nucleotide sequence ID" value="NZ_JAEHFY010000003.1"/>
</dbReference>
<keyword evidence="7" id="KW-0460">Magnesium</keyword>
<comment type="cofactor">
    <cofactor evidence="1">
        <name>Mg(2+)</name>
        <dbReference type="ChEBI" id="CHEBI:18420"/>
    </cofactor>
</comment>
<dbReference type="Pfam" id="PF18765">
    <property type="entry name" value="Polbeta"/>
    <property type="match status" value="1"/>
</dbReference>
<sequence>MQNRIEQNLSTIKELMLSHHVEKAYLFGSAAKNEMKEKSDIDFLISFSPNADFDNYADNYFNLMYALQDLLNCEVDLVEEKTIQNPYLLESINNHKMLLL</sequence>
<evidence type="ECO:0000256" key="3">
    <source>
        <dbReference type="ARBA" id="ARBA00022695"/>
    </source>
</evidence>
<accession>A0ABS1BGB1</accession>
<evidence type="ECO:0000256" key="4">
    <source>
        <dbReference type="ARBA" id="ARBA00022723"/>
    </source>
</evidence>
<dbReference type="Proteomes" id="UP000660024">
    <property type="component" value="Unassembled WGS sequence"/>
</dbReference>
<evidence type="ECO:0000256" key="2">
    <source>
        <dbReference type="ARBA" id="ARBA00022679"/>
    </source>
</evidence>
<reference evidence="9 10" key="1">
    <citation type="submission" date="2020-12" db="EMBL/GenBank/DDBJ databases">
        <title>Bacterial novel species Pedobacter sp. SD-b isolated from soil.</title>
        <authorList>
            <person name="Jung H.-Y."/>
        </authorList>
    </citation>
    <scope>NUCLEOTIDE SEQUENCE [LARGE SCALE GENOMIC DNA]</scope>
    <source>
        <strain evidence="9 10">SD-b</strain>
    </source>
</reference>
<keyword evidence="5" id="KW-0547">Nucleotide-binding</keyword>
<keyword evidence="10" id="KW-1185">Reference proteome</keyword>
<dbReference type="InterPro" id="IPR043519">
    <property type="entry name" value="NT_sf"/>
</dbReference>
<keyword evidence="3" id="KW-0548">Nucleotidyltransferase</keyword>
<evidence type="ECO:0000256" key="6">
    <source>
        <dbReference type="ARBA" id="ARBA00022840"/>
    </source>
</evidence>